<evidence type="ECO:0000256" key="1">
    <source>
        <dbReference type="SAM" id="MobiDB-lite"/>
    </source>
</evidence>
<protein>
    <submittedName>
        <fullName evidence="3">Uncharacterized protein</fullName>
    </submittedName>
</protein>
<reference evidence="3 4" key="2">
    <citation type="journal article" date="2021" name="Curr. Genet.">
        <title>Genetic response to nitrogen starvation in the aggressive Eucalyptus foliar pathogen Teratosphaeria destructans.</title>
        <authorList>
            <person name="Havenga M."/>
            <person name="Wingfield B.D."/>
            <person name="Wingfield M.J."/>
            <person name="Dreyer L.L."/>
            <person name="Roets F."/>
            <person name="Aylward J."/>
        </authorList>
    </citation>
    <scope>NUCLEOTIDE SEQUENCE [LARGE SCALE GENOMIC DNA]</scope>
    <source>
        <strain evidence="3">CMW44962</strain>
    </source>
</reference>
<feature type="transmembrane region" description="Helical" evidence="2">
    <location>
        <begin position="226"/>
        <end position="249"/>
    </location>
</feature>
<feature type="transmembrane region" description="Helical" evidence="2">
    <location>
        <begin position="255"/>
        <end position="277"/>
    </location>
</feature>
<name>A0A9W7SJ25_9PEZI</name>
<evidence type="ECO:0000256" key="2">
    <source>
        <dbReference type="SAM" id="Phobius"/>
    </source>
</evidence>
<sequence>MQSRDENGRTSSRTGAHAARVSSVSPAEIEAQKLDDQAMELAMAPNDQSGPRDAHVHQELASIAATPYLGTFEVPDPTSSQEPQDPADQPSSRIFFPTQPNEKDFRPGKNSCEDEAGSTVDFRGAGPAHRAYTRQLLQAQHFRSISDTTSIVAVLIAALPWTILSQPVVPPTNFTSATTFTFVALSSSLSVVLALLCQFAKLLYTLRPPGRTGFRTTMLAYVLEDVAQLALLQIGLVAILFFFLAMAAYSLVVGYVFVAVTAVAILALTAWWLFVFVSAMQKAYEHFVTKADEMGIPRGQRRGLAAWRRVLLAMAQPSENTDKIESKQN</sequence>
<comment type="caution">
    <text evidence="3">The sequence shown here is derived from an EMBL/GenBank/DDBJ whole genome shotgun (WGS) entry which is preliminary data.</text>
</comment>
<organism evidence="3 4">
    <name type="scientific">Teratosphaeria destructans</name>
    <dbReference type="NCBI Taxonomy" id="418781"/>
    <lineage>
        <taxon>Eukaryota</taxon>
        <taxon>Fungi</taxon>
        <taxon>Dikarya</taxon>
        <taxon>Ascomycota</taxon>
        <taxon>Pezizomycotina</taxon>
        <taxon>Dothideomycetes</taxon>
        <taxon>Dothideomycetidae</taxon>
        <taxon>Mycosphaerellales</taxon>
        <taxon>Teratosphaeriaceae</taxon>
        <taxon>Teratosphaeria</taxon>
    </lineage>
</organism>
<feature type="region of interest" description="Disordered" evidence="1">
    <location>
        <begin position="1"/>
        <end position="116"/>
    </location>
</feature>
<dbReference type="OrthoDB" id="10389725at2759"/>
<keyword evidence="2" id="KW-0812">Transmembrane</keyword>
<feature type="transmembrane region" description="Helical" evidence="2">
    <location>
        <begin position="144"/>
        <end position="163"/>
    </location>
</feature>
<keyword evidence="2" id="KW-0472">Membrane</keyword>
<accession>A0A9W7SJ25</accession>
<dbReference type="EMBL" id="RIBY02002445">
    <property type="protein sequence ID" value="KAH9812979.1"/>
    <property type="molecule type" value="Genomic_DNA"/>
</dbReference>
<evidence type="ECO:0000313" key="3">
    <source>
        <dbReference type="EMBL" id="KAH9812979.1"/>
    </source>
</evidence>
<keyword evidence="2" id="KW-1133">Transmembrane helix</keyword>
<evidence type="ECO:0000313" key="4">
    <source>
        <dbReference type="Proteomes" id="UP001138500"/>
    </source>
</evidence>
<feature type="transmembrane region" description="Helical" evidence="2">
    <location>
        <begin position="183"/>
        <end position="206"/>
    </location>
</feature>
<proteinExistence type="predicted"/>
<dbReference type="AlphaFoldDB" id="A0A9W7SJ25"/>
<reference evidence="3 4" key="1">
    <citation type="journal article" date="2018" name="IMA Fungus">
        <title>IMA Genome-F 10: Nine draft genome sequences of Claviceps purpurea s.lat., including C. arundinis, C. humidiphila, and C. cf. spartinae, pseudomolecules for the pitch canker pathogen Fusarium circinatum, draft genome of Davidsoniella eucalypti, Grosmannia galeiformis, Quambalaria eucalypti, and Teratosphaeria destructans.</title>
        <authorList>
            <person name="Wingfield B.D."/>
            <person name="Liu M."/>
            <person name="Nguyen H.D."/>
            <person name="Lane F.A."/>
            <person name="Morgan S.W."/>
            <person name="De Vos L."/>
            <person name="Wilken P.M."/>
            <person name="Duong T.A."/>
            <person name="Aylward J."/>
            <person name="Coetzee M.P."/>
            <person name="Dadej K."/>
            <person name="De Beer Z.W."/>
            <person name="Findlay W."/>
            <person name="Havenga M."/>
            <person name="Kolarik M."/>
            <person name="Menzies J.G."/>
            <person name="Naidoo K."/>
            <person name="Pochopski O."/>
            <person name="Shoukouhi P."/>
            <person name="Santana Q.C."/>
            <person name="Seifert K.A."/>
            <person name="Soal N."/>
            <person name="Steenkamp E.T."/>
            <person name="Tatham C.T."/>
            <person name="van der Nest M.A."/>
            <person name="Wingfield M.J."/>
        </authorList>
    </citation>
    <scope>NUCLEOTIDE SEQUENCE [LARGE SCALE GENOMIC DNA]</scope>
    <source>
        <strain evidence="3">CMW44962</strain>
    </source>
</reference>
<keyword evidence="4" id="KW-1185">Reference proteome</keyword>
<dbReference type="Proteomes" id="UP001138500">
    <property type="component" value="Unassembled WGS sequence"/>
</dbReference>
<gene>
    <name evidence="3" type="ORF">Tdes44962_MAKER05746</name>
</gene>